<reference evidence="4" key="2">
    <citation type="submission" date="2023-02" db="EMBL/GenBank/DDBJ databases">
        <title>'Rhodoalgimonas zhirmunskyi' gen. nov., isolated from a red alga.</title>
        <authorList>
            <person name="Nedashkovskaya O.I."/>
            <person name="Otstavnykh N.Y."/>
            <person name="Bystritskaya E.P."/>
            <person name="Balabanova L.A."/>
            <person name="Isaeva M.P."/>
        </authorList>
    </citation>
    <scope>NUCLEOTIDE SEQUENCE</scope>
    <source>
        <strain evidence="4">KCTC 52189</strain>
    </source>
</reference>
<dbReference type="InterPro" id="IPR001034">
    <property type="entry name" value="DeoR_HTH"/>
</dbReference>
<name>A0AAE3WCA8_9RHOB</name>
<reference evidence="4" key="1">
    <citation type="submission" date="2022-07" db="EMBL/GenBank/DDBJ databases">
        <authorList>
            <person name="Otstavnykh N."/>
            <person name="Isaeva M."/>
            <person name="Bystritskaya E."/>
        </authorList>
    </citation>
    <scope>NUCLEOTIDE SEQUENCE</scope>
    <source>
        <strain evidence="4">KCTC 52189</strain>
    </source>
</reference>
<dbReference type="PANTHER" id="PTHR34580:SF3">
    <property type="entry name" value="PROTEIN PAFB"/>
    <property type="match status" value="1"/>
</dbReference>
<evidence type="ECO:0000313" key="4">
    <source>
        <dbReference type="EMBL" id="MDQ2090586.1"/>
    </source>
</evidence>
<dbReference type="PROSITE" id="PS51000">
    <property type="entry name" value="HTH_DEOR_2"/>
    <property type="match status" value="1"/>
</dbReference>
<keyword evidence="5" id="KW-1185">Reference proteome</keyword>
<dbReference type="AlphaFoldDB" id="A0AAE3WCA8"/>
<dbReference type="EMBL" id="JANHAX010000003">
    <property type="protein sequence ID" value="MDQ2090586.1"/>
    <property type="molecule type" value="Genomic_DNA"/>
</dbReference>
<dbReference type="InterPro" id="IPR051534">
    <property type="entry name" value="CBASS_pafABC_assoc_protein"/>
</dbReference>
<accession>A0AAE3WCA8</accession>
<comment type="caution">
    <text evidence="4">The sequence shown here is derived from an EMBL/GenBank/DDBJ whole genome shotgun (WGS) entry which is preliminary data.</text>
</comment>
<dbReference type="InterPro" id="IPR013196">
    <property type="entry name" value="HTH_11"/>
</dbReference>
<dbReference type="Pfam" id="PF08279">
    <property type="entry name" value="HTH_11"/>
    <property type="match status" value="1"/>
</dbReference>
<dbReference type="PROSITE" id="PS52050">
    <property type="entry name" value="WYL"/>
    <property type="match status" value="1"/>
</dbReference>
<evidence type="ECO:0000313" key="5">
    <source>
        <dbReference type="Proteomes" id="UP001226762"/>
    </source>
</evidence>
<dbReference type="Pfam" id="PF13280">
    <property type="entry name" value="WYL"/>
    <property type="match status" value="1"/>
</dbReference>
<protein>
    <submittedName>
        <fullName evidence="4">YafY family transcriptional regulator</fullName>
    </submittedName>
</protein>
<dbReference type="Proteomes" id="UP001226762">
    <property type="component" value="Unassembled WGS sequence"/>
</dbReference>
<keyword evidence="1" id="KW-0805">Transcription regulation</keyword>
<dbReference type="SUPFAM" id="SSF46785">
    <property type="entry name" value="Winged helix' DNA-binding domain"/>
    <property type="match status" value="1"/>
</dbReference>
<sequence>MRRADRLFQIVQYLRGSRLVTAEQLAGRLEVSRRTIYRDVADLIGSGVPIEGEAGMGYVMRAGYDLPPLMFTSDEVAALVAGARLVRAWGGAAMAEAAQEALVKIEAVLPEAARTKAAQVPVHAMQTPDMTEELRARLDRLEAMAETHEAAKISYCDEAGEESRRVIRPLGLFFWGKVWTLVAWCELRNDFRMFRLDRINGMAPGGRFRTERDKSRTALYAKMRAEGAQRRD</sequence>
<gene>
    <name evidence="4" type="ORF">NO357_11805</name>
</gene>
<dbReference type="PANTHER" id="PTHR34580">
    <property type="match status" value="1"/>
</dbReference>
<feature type="domain" description="HTH deoR-type" evidence="3">
    <location>
        <begin position="3"/>
        <end position="58"/>
    </location>
</feature>
<dbReference type="RefSeq" id="WP_306735860.1">
    <property type="nucleotide sequence ID" value="NZ_JANHAX010000003.1"/>
</dbReference>
<dbReference type="InterPro" id="IPR026881">
    <property type="entry name" value="WYL_dom"/>
</dbReference>
<proteinExistence type="predicted"/>
<dbReference type="GO" id="GO:0003700">
    <property type="term" value="F:DNA-binding transcription factor activity"/>
    <property type="evidence" value="ECO:0007669"/>
    <property type="project" value="InterPro"/>
</dbReference>
<keyword evidence="2" id="KW-0804">Transcription</keyword>
<dbReference type="InterPro" id="IPR036390">
    <property type="entry name" value="WH_DNA-bd_sf"/>
</dbReference>
<evidence type="ECO:0000256" key="2">
    <source>
        <dbReference type="ARBA" id="ARBA00023163"/>
    </source>
</evidence>
<organism evidence="4 5">
    <name type="scientific">Marimonas arenosa</name>
    <dbReference type="NCBI Taxonomy" id="1795305"/>
    <lineage>
        <taxon>Bacteria</taxon>
        <taxon>Pseudomonadati</taxon>
        <taxon>Pseudomonadota</taxon>
        <taxon>Alphaproteobacteria</taxon>
        <taxon>Rhodobacterales</taxon>
        <taxon>Paracoccaceae</taxon>
        <taxon>Marimonas</taxon>
    </lineage>
</organism>
<evidence type="ECO:0000259" key="3">
    <source>
        <dbReference type="PROSITE" id="PS51000"/>
    </source>
</evidence>
<dbReference type="Gene3D" id="1.10.10.10">
    <property type="entry name" value="Winged helix-like DNA-binding domain superfamily/Winged helix DNA-binding domain"/>
    <property type="match status" value="1"/>
</dbReference>
<evidence type="ECO:0000256" key="1">
    <source>
        <dbReference type="ARBA" id="ARBA00023015"/>
    </source>
</evidence>
<dbReference type="InterPro" id="IPR036388">
    <property type="entry name" value="WH-like_DNA-bd_sf"/>
</dbReference>